<reference evidence="3 4" key="1">
    <citation type="submission" date="2022-05" db="EMBL/GenBank/DDBJ databases">
        <authorList>
            <consortium name="Genoscope - CEA"/>
            <person name="William W."/>
        </authorList>
    </citation>
    <scope>NUCLEOTIDE SEQUENCE [LARGE SCALE GENOMIC DNA]</scope>
</reference>
<feature type="transmembrane region" description="Helical" evidence="2">
    <location>
        <begin position="44"/>
        <end position="65"/>
    </location>
</feature>
<feature type="region of interest" description="Disordered" evidence="1">
    <location>
        <begin position="74"/>
        <end position="97"/>
    </location>
</feature>
<proteinExistence type="predicted"/>
<dbReference type="EMBL" id="CALNXI010000044">
    <property type="protein sequence ID" value="CAH3016588.1"/>
    <property type="molecule type" value="Genomic_DNA"/>
</dbReference>
<evidence type="ECO:0000313" key="3">
    <source>
        <dbReference type="EMBL" id="CAH3016588.1"/>
    </source>
</evidence>
<comment type="caution">
    <text evidence="3">The sequence shown here is derived from an EMBL/GenBank/DDBJ whole genome shotgun (WGS) entry which is preliminary data.</text>
</comment>
<feature type="compositionally biased region" description="Polar residues" evidence="1">
    <location>
        <begin position="1"/>
        <end position="16"/>
    </location>
</feature>
<sequence>MSSGAAVLTVNTSSGTCPYETKESPGEPSLSQKDASHKKPIQQLSGFFLGVLAALVATVVAVQWYKKRKRLCQSNDNDAQQSESNNRATTEQQSIPELQRGLNTLIRDVTHEDREFIASRLDDKDPDGFYYWEKVAEKLGVETDRWRVNPTDKLLSAFAERNDSTIVLEVNRGFPGGRTASSRQ</sequence>
<gene>
    <name evidence="3" type="ORF">PEVE_00030930</name>
</gene>
<evidence type="ECO:0000256" key="1">
    <source>
        <dbReference type="SAM" id="MobiDB-lite"/>
    </source>
</evidence>
<protein>
    <submittedName>
        <fullName evidence="3">Uncharacterized protein</fullName>
    </submittedName>
</protein>
<keyword evidence="2" id="KW-0812">Transmembrane</keyword>
<feature type="compositionally biased region" description="Polar residues" evidence="1">
    <location>
        <begin position="74"/>
        <end position="96"/>
    </location>
</feature>
<feature type="region of interest" description="Disordered" evidence="1">
    <location>
        <begin position="1"/>
        <end position="36"/>
    </location>
</feature>
<keyword evidence="2" id="KW-0472">Membrane</keyword>
<name>A0ABN8LME8_9CNID</name>
<keyword evidence="2" id="KW-1133">Transmembrane helix</keyword>
<accession>A0ABN8LME8</accession>
<evidence type="ECO:0000256" key="2">
    <source>
        <dbReference type="SAM" id="Phobius"/>
    </source>
</evidence>
<organism evidence="3 4">
    <name type="scientific">Porites evermanni</name>
    <dbReference type="NCBI Taxonomy" id="104178"/>
    <lineage>
        <taxon>Eukaryota</taxon>
        <taxon>Metazoa</taxon>
        <taxon>Cnidaria</taxon>
        <taxon>Anthozoa</taxon>
        <taxon>Hexacorallia</taxon>
        <taxon>Scleractinia</taxon>
        <taxon>Fungiina</taxon>
        <taxon>Poritidae</taxon>
        <taxon>Porites</taxon>
    </lineage>
</organism>
<evidence type="ECO:0000313" key="4">
    <source>
        <dbReference type="Proteomes" id="UP001159427"/>
    </source>
</evidence>
<keyword evidence="4" id="KW-1185">Reference proteome</keyword>
<dbReference type="Proteomes" id="UP001159427">
    <property type="component" value="Unassembled WGS sequence"/>
</dbReference>